<dbReference type="InterPro" id="IPR019775">
    <property type="entry name" value="WD40_repeat_CS"/>
</dbReference>
<keyword evidence="6" id="KW-0804">Transcription</keyword>
<dbReference type="InterPro" id="IPR036879">
    <property type="entry name" value="TF_MADSbox_sf"/>
</dbReference>
<feature type="domain" description="F-box" evidence="12">
    <location>
        <begin position="253"/>
        <end position="300"/>
    </location>
</feature>
<keyword evidence="7" id="KW-0539">Nucleus</keyword>
<dbReference type="SMART" id="SM00256">
    <property type="entry name" value="FBOX"/>
    <property type="match status" value="1"/>
</dbReference>
<dbReference type="OrthoDB" id="19711at2759"/>
<dbReference type="InterPro" id="IPR015943">
    <property type="entry name" value="WD40/YVTN_repeat-like_dom_sf"/>
</dbReference>
<evidence type="ECO:0000256" key="7">
    <source>
        <dbReference type="ARBA" id="ARBA00023242"/>
    </source>
</evidence>
<dbReference type="SUPFAM" id="SSF55455">
    <property type="entry name" value="SRF-like"/>
    <property type="match status" value="1"/>
</dbReference>
<dbReference type="CDD" id="cd00265">
    <property type="entry name" value="MADS_MEF2_like"/>
    <property type="match status" value="1"/>
</dbReference>
<keyword evidence="3" id="KW-0677">Repeat</keyword>
<feature type="repeat" description="WD" evidence="9">
    <location>
        <begin position="638"/>
        <end position="677"/>
    </location>
</feature>
<dbReference type="PANTHER" id="PTHR19848">
    <property type="entry name" value="WD40 REPEAT PROTEIN"/>
    <property type="match status" value="1"/>
</dbReference>
<gene>
    <name evidence="13" type="ORF">SmJEL517_g00925</name>
</gene>
<evidence type="ECO:0000256" key="3">
    <source>
        <dbReference type="ARBA" id="ARBA00022737"/>
    </source>
</evidence>
<evidence type="ECO:0000313" key="13">
    <source>
        <dbReference type="EMBL" id="TPX37098.1"/>
    </source>
</evidence>
<dbReference type="GeneID" id="42002150"/>
<dbReference type="GO" id="GO:0005634">
    <property type="term" value="C:nucleus"/>
    <property type="evidence" value="ECO:0007669"/>
    <property type="project" value="UniProtKB-SubCell"/>
</dbReference>
<dbReference type="InterPro" id="IPR001680">
    <property type="entry name" value="WD40_rpt"/>
</dbReference>
<keyword evidence="4" id="KW-0805">Transcription regulation</keyword>
<dbReference type="InterPro" id="IPR036322">
    <property type="entry name" value="WD40_repeat_dom_sf"/>
</dbReference>
<name>A0A507CCM8_9FUNG</name>
<dbReference type="Pfam" id="PF00319">
    <property type="entry name" value="SRF-TF"/>
    <property type="match status" value="1"/>
</dbReference>
<dbReference type="EMBL" id="QEAO01000003">
    <property type="protein sequence ID" value="TPX37098.1"/>
    <property type="molecule type" value="Genomic_DNA"/>
</dbReference>
<dbReference type="CDD" id="cd00200">
    <property type="entry name" value="WD40"/>
    <property type="match status" value="1"/>
</dbReference>
<dbReference type="PROSITE" id="PS50181">
    <property type="entry name" value="FBOX"/>
    <property type="match status" value="1"/>
</dbReference>
<dbReference type="InterPro" id="IPR036047">
    <property type="entry name" value="F-box-like_dom_sf"/>
</dbReference>
<dbReference type="GO" id="GO:0000977">
    <property type="term" value="F:RNA polymerase II transcription regulatory region sequence-specific DNA binding"/>
    <property type="evidence" value="ECO:0007669"/>
    <property type="project" value="InterPro"/>
</dbReference>
<proteinExistence type="inferred from homology"/>
<dbReference type="STRING" id="1806994.A0A507CCM8"/>
<dbReference type="SMART" id="SM00320">
    <property type="entry name" value="WD40"/>
    <property type="match status" value="7"/>
</dbReference>
<dbReference type="PROSITE" id="PS50294">
    <property type="entry name" value="WD_REPEATS_REGION"/>
    <property type="match status" value="6"/>
</dbReference>
<comment type="subcellular location">
    <subcellularLocation>
        <location evidence="1">Nucleus</location>
    </subcellularLocation>
</comment>
<evidence type="ECO:0000256" key="4">
    <source>
        <dbReference type="ARBA" id="ARBA00023015"/>
    </source>
</evidence>
<dbReference type="Gene3D" id="2.130.10.10">
    <property type="entry name" value="YVTN repeat-like/Quinoprotein amine dehydrogenase"/>
    <property type="match status" value="2"/>
</dbReference>
<evidence type="ECO:0000313" key="14">
    <source>
        <dbReference type="Proteomes" id="UP000319731"/>
    </source>
</evidence>
<dbReference type="SUPFAM" id="SSF50978">
    <property type="entry name" value="WD40 repeat-like"/>
    <property type="match status" value="1"/>
</dbReference>
<evidence type="ECO:0000256" key="2">
    <source>
        <dbReference type="ARBA" id="ARBA00022574"/>
    </source>
</evidence>
<feature type="repeat" description="WD" evidence="9">
    <location>
        <begin position="596"/>
        <end position="635"/>
    </location>
</feature>
<dbReference type="InterPro" id="IPR020472">
    <property type="entry name" value="WD40_PAC1"/>
</dbReference>
<evidence type="ECO:0000259" key="11">
    <source>
        <dbReference type="PROSITE" id="PS50066"/>
    </source>
</evidence>
<dbReference type="PROSITE" id="PS00350">
    <property type="entry name" value="MADS_BOX_1"/>
    <property type="match status" value="1"/>
</dbReference>
<feature type="compositionally biased region" description="Basic and acidic residues" evidence="10">
    <location>
        <begin position="72"/>
        <end position="82"/>
    </location>
</feature>
<feature type="repeat" description="WD" evidence="9">
    <location>
        <begin position="476"/>
        <end position="515"/>
    </location>
</feature>
<dbReference type="Pfam" id="PF00400">
    <property type="entry name" value="WD40"/>
    <property type="match status" value="7"/>
</dbReference>
<feature type="repeat" description="WD" evidence="9">
    <location>
        <begin position="396"/>
        <end position="435"/>
    </location>
</feature>
<keyword evidence="14" id="KW-1185">Reference proteome</keyword>
<dbReference type="Proteomes" id="UP000319731">
    <property type="component" value="Unassembled WGS sequence"/>
</dbReference>
<dbReference type="Gene3D" id="3.40.1810.10">
    <property type="entry name" value="Transcription factor, MADS-box"/>
    <property type="match status" value="1"/>
</dbReference>
<feature type="compositionally biased region" description="Acidic residues" evidence="10">
    <location>
        <begin position="98"/>
        <end position="112"/>
    </location>
</feature>
<dbReference type="PROSITE" id="PS50082">
    <property type="entry name" value="WD_REPEATS_2"/>
    <property type="match status" value="7"/>
</dbReference>
<dbReference type="Pfam" id="PF12937">
    <property type="entry name" value="F-box-like"/>
    <property type="match status" value="1"/>
</dbReference>
<feature type="repeat" description="WD" evidence="9">
    <location>
        <begin position="556"/>
        <end position="595"/>
    </location>
</feature>
<comment type="similarity">
    <text evidence="8">Belongs to the MEF2 family.</text>
</comment>
<organism evidence="13 14">
    <name type="scientific">Synchytrium microbalum</name>
    <dbReference type="NCBI Taxonomy" id="1806994"/>
    <lineage>
        <taxon>Eukaryota</taxon>
        <taxon>Fungi</taxon>
        <taxon>Fungi incertae sedis</taxon>
        <taxon>Chytridiomycota</taxon>
        <taxon>Chytridiomycota incertae sedis</taxon>
        <taxon>Chytridiomycetes</taxon>
        <taxon>Synchytriales</taxon>
        <taxon>Synchytriaceae</taxon>
        <taxon>Synchytrium</taxon>
    </lineage>
</organism>
<dbReference type="PANTHER" id="PTHR19848:SF8">
    <property type="entry name" value="F-BOX AND WD REPEAT DOMAIN CONTAINING 7"/>
    <property type="match status" value="1"/>
</dbReference>
<sequence length="683" mass="77291">MGRKKIEIKKIEDERNRHVTFNKRKFGLMKKAYELSVLCNCDVGLILFSSQNKLHQYSSSDLDRLLLRYTESPEPKESKSNDDILNMVTKNGTKSDMNDDMDEGGDDDDEDEGASRPTKPSKKPAIQVNTTLKSAAEPQFRMPSPTRLRKHQQPQQQKRPTVPDVSPVSELDTTPRATRPWWRRNNTSSSSPSTPPKGSESGTPPMSQVASTVEFALEIDTSMDVDVEVSPDKIERPPSATDSALGVEEIARIDFVNNLPYELAVHILALVDHLPSFAVIPLVSKRWNDVSRDNEIWRTIFSRRWGPARPLRKNLGASNQLLIEASNPPPPLSPILSSTNLLALTTPITPTLQKSPLNRHASVQSNTPTRDWRRLYRQRFHLHHNWVDGRYVTRTIQGHVDSVYCIQFDRDRLVSGSRDRTVKFWDIKSGKCRRTLAGHEGSVLCLQYDDKYIVTGSSDCRIIVWDQATGNIIHTLRGHGSPVLDVRFDDRFVVSCSKDCTIRIWDIITGRLVRTLEGHHAAVNAVHFHGNLVASASGDCIIKLWDVRTGQCIRDFSGHSRGLACVQFDGDYIVSGSNDHTIKIWNAHTGECLRTLEGHTDLVRTLCFDRDRIVSGSYDQTIKVWDMKTGRLMWDLKENGHTSWVFHVQIDASKIVSASQDRKIIVWDFSEGVSNEEIDQLLF</sequence>
<dbReference type="GO" id="GO:0046983">
    <property type="term" value="F:protein dimerization activity"/>
    <property type="evidence" value="ECO:0007669"/>
    <property type="project" value="InterPro"/>
</dbReference>
<dbReference type="FunFam" id="2.130.10.10:FF:001203">
    <property type="entry name" value="F-box/WD repeat-containing protein 1A"/>
    <property type="match status" value="1"/>
</dbReference>
<feature type="compositionally biased region" description="Low complexity" evidence="10">
    <location>
        <begin position="174"/>
        <end position="205"/>
    </location>
</feature>
<dbReference type="PROSITE" id="PS50066">
    <property type="entry name" value="MADS_BOX_2"/>
    <property type="match status" value="1"/>
</dbReference>
<evidence type="ECO:0008006" key="15">
    <source>
        <dbReference type="Google" id="ProtNLM"/>
    </source>
</evidence>
<dbReference type="PROSITE" id="PS00678">
    <property type="entry name" value="WD_REPEATS_1"/>
    <property type="match status" value="6"/>
</dbReference>
<keyword evidence="2 9" id="KW-0853">WD repeat</keyword>
<feature type="repeat" description="WD" evidence="9">
    <location>
        <begin position="516"/>
        <end position="555"/>
    </location>
</feature>
<evidence type="ECO:0000256" key="6">
    <source>
        <dbReference type="ARBA" id="ARBA00023163"/>
    </source>
</evidence>
<dbReference type="PRINTS" id="PR00320">
    <property type="entry name" value="GPROTEINBRPT"/>
</dbReference>
<dbReference type="SMART" id="SM00432">
    <property type="entry name" value="MADS"/>
    <property type="match status" value="1"/>
</dbReference>
<dbReference type="InterPro" id="IPR002100">
    <property type="entry name" value="TF_MADSbox"/>
</dbReference>
<evidence type="ECO:0000256" key="5">
    <source>
        <dbReference type="ARBA" id="ARBA00023125"/>
    </source>
</evidence>
<dbReference type="PRINTS" id="PR00404">
    <property type="entry name" value="MADSDOMAIN"/>
</dbReference>
<dbReference type="Gene3D" id="1.20.1280.50">
    <property type="match status" value="1"/>
</dbReference>
<feature type="region of interest" description="Disordered" evidence="10">
    <location>
        <begin position="72"/>
        <end position="208"/>
    </location>
</feature>
<dbReference type="InterPro" id="IPR001810">
    <property type="entry name" value="F-box_dom"/>
</dbReference>
<dbReference type="GO" id="GO:0045944">
    <property type="term" value="P:positive regulation of transcription by RNA polymerase II"/>
    <property type="evidence" value="ECO:0007669"/>
    <property type="project" value="InterPro"/>
</dbReference>
<keyword evidence="5" id="KW-0238">DNA-binding</keyword>
<evidence type="ECO:0000256" key="10">
    <source>
        <dbReference type="SAM" id="MobiDB-lite"/>
    </source>
</evidence>
<dbReference type="SUPFAM" id="SSF81383">
    <property type="entry name" value="F-box domain"/>
    <property type="match status" value="1"/>
</dbReference>
<reference evidence="13 14" key="1">
    <citation type="journal article" date="2019" name="Sci. Rep.">
        <title>Comparative genomics of chytrid fungi reveal insights into the obligate biotrophic and pathogenic lifestyle of Synchytrium endobioticum.</title>
        <authorList>
            <person name="van de Vossenberg B.T.L.H."/>
            <person name="Warris S."/>
            <person name="Nguyen H.D.T."/>
            <person name="van Gent-Pelzer M.P.E."/>
            <person name="Joly D.L."/>
            <person name="van de Geest H.C."/>
            <person name="Bonants P.J.M."/>
            <person name="Smith D.S."/>
            <person name="Levesque C.A."/>
            <person name="van der Lee T.A.J."/>
        </authorList>
    </citation>
    <scope>NUCLEOTIDE SEQUENCE [LARGE SCALE GENOMIC DNA]</scope>
    <source>
        <strain evidence="13 14">JEL517</strain>
    </source>
</reference>
<evidence type="ECO:0000259" key="12">
    <source>
        <dbReference type="PROSITE" id="PS50181"/>
    </source>
</evidence>
<evidence type="ECO:0000256" key="1">
    <source>
        <dbReference type="ARBA" id="ARBA00004123"/>
    </source>
</evidence>
<dbReference type="AlphaFoldDB" id="A0A507CCM8"/>
<comment type="caution">
    <text evidence="13">The sequence shown here is derived from an EMBL/GenBank/DDBJ whole genome shotgun (WGS) entry which is preliminary data.</text>
</comment>
<dbReference type="InterPro" id="IPR033896">
    <property type="entry name" value="MEF2-like_N"/>
</dbReference>
<feature type="repeat" description="WD" evidence="9">
    <location>
        <begin position="436"/>
        <end position="475"/>
    </location>
</feature>
<dbReference type="RefSeq" id="XP_031027168.1">
    <property type="nucleotide sequence ID" value="XM_031166853.1"/>
</dbReference>
<evidence type="ECO:0000256" key="8">
    <source>
        <dbReference type="ARBA" id="ARBA00025805"/>
    </source>
</evidence>
<evidence type="ECO:0000256" key="9">
    <source>
        <dbReference type="PROSITE-ProRule" id="PRU00221"/>
    </source>
</evidence>
<feature type="domain" description="MADS-box" evidence="11">
    <location>
        <begin position="1"/>
        <end position="61"/>
    </location>
</feature>
<protein>
    <recommendedName>
        <fullName evidence="15">F-box domain-containing protein</fullName>
    </recommendedName>
</protein>
<accession>A0A507CCM8</accession>